<dbReference type="InterPro" id="IPR006642">
    <property type="entry name" value="Rad18_UBZ4"/>
</dbReference>
<name>A0A182SBH5_9DIPT</name>
<dbReference type="SMART" id="SM00734">
    <property type="entry name" value="ZnF_Rad18"/>
    <property type="match status" value="2"/>
</dbReference>
<keyword evidence="4" id="KW-0862">Zinc</keyword>
<keyword evidence="9" id="KW-1185">Reference proteome</keyword>
<feature type="region of interest" description="Disordered" evidence="6">
    <location>
        <begin position="208"/>
        <end position="240"/>
    </location>
</feature>
<evidence type="ECO:0000256" key="4">
    <source>
        <dbReference type="ARBA" id="ARBA00022833"/>
    </source>
</evidence>
<evidence type="ECO:0000256" key="5">
    <source>
        <dbReference type="ARBA" id="ARBA00023204"/>
    </source>
</evidence>
<dbReference type="EnsemblMetazoa" id="AMAM003451-RA">
    <property type="protein sequence ID" value="AMAM003451-PA"/>
    <property type="gene ID" value="AMAM003451"/>
</dbReference>
<keyword evidence="2" id="KW-0227">DNA damage</keyword>
<evidence type="ECO:0000256" key="1">
    <source>
        <dbReference type="ARBA" id="ARBA00022723"/>
    </source>
</evidence>
<dbReference type="GO" id="GO:0003677">
    <property type="term" value="F:DNA binding"/>
    <property type="evidence" value="ECO:0007669"/>
    <property type="project" value="InterPro"/>
</dbReference>
<proteinExistence type="predicted"/>
<evidence type="ECO:0000313" key="8">
    <source>
        <dbReference type="EnsemblMetazoa" id="AMAM003451-PA"/>
    </source>
</evidence>
<keyword evidence="5" id="KW-0234">DNA repair</keyword>
<feature type="domain" description="UBZ4-type" evidence="7">
    <location>
        <begin position="320"/>
        <end position="343"/>
    </location>
</feature>
<feature type="compositionally biased region" description="Polar residues" evidence="6">
    <location>
        <begin position="22"/>
        <end position="32"/>
    </location>
</feature>
<dbReference type="Proteomes" id="UP000075901">
    <property type="component" value="Unassembled WGS sequence"/>
</dbReference>
<feature type="region of interest" description="Disordered" evidence="6">
    <location>
        <begin position="1"/>
        <end position="51"/>
    </location>
</feature>
<protein>
    <recommendedName>
        <fullName evidence="7">UBZ4-type domain-containing protein</fullName>
    </recommendedName>
</protein>
<sequence>MLGTSGSTGERRSRLLDKFPVPTSSSRSNGKPTSAKKPRIELNTKPTSTTSTMESILLSDDSDDIFDEIDLTTVDSIKKERTESIRREIVDSFENDEMDEIVLIDNEYDDELADEEELSSIDDTLLDRSVIDELFNESDDLIEDFNRTNAKIKIEKPDDEIVSCPMCLTKMTRAKIGDHLERCYSLISGEKTAPTPKPMLVANVQSTKTIDTNQPSTSKATPARGTSSATSTKGKKKPARDLITAQEQLLRDCGYTEQDIANVLEDASVEDMPAPSMVALREQVLRDCGYTDADIRRVLDDASSEELTSNEVEFISAVESCECPNCGKTVELSLINHHLDHCLVK</sequence>
<dbReference type="Gene3D" id="3.30.160.60">
    <property type="entry name" value="Classic Zinc Finger"/>
    <property type="match status" value="1"/>
</dbReference>
<dbReference type="GO" id="GO:0008270">
    <property type="term" value="F:zinc ion binding"/>
    <property type="evidence" value="ECO:0007669"/>
    <property type="project" value="UniProtKB-KW"/>
</dbReference>
<dbReference type="AlphaFoldDB" id="A0A182SBH5"/>
<dbReference type="GO" id="GO:0006281">
    <property type="term" value="P:DNA repair"/>
    <property type="evidence" value="ECO:0007669"/>
    <property type="project" value="UniProtKB-KW"/>
</dbReference>
<keyword evidence="3" id="KW-0863">Zinc-finger</keyword>
<evidence type="ECO:0000259" key="7">
    <source>
        <dbReference type="SMART" id="SM00734"/>
    </source>
</evidence>
<reference evidence="8" key="2">
    <citation type="submission" date="2020-05" db="UniProtKB">
        <authorList>
            <consortium name="EnsemblMetazoa"/>
        </authorList>
    </citation>
    <scope>IDENTIFICATION</scope>
    <source>
        <strain evidence="8">maculatus3</strain>
    </source>
</reference>
<organism evidence="8 9">
    <name type="scientific">Anopheles maculatus</name>
    <dbReference type="NCBI Taxonomy" id="74869"/>
    <lineage>
        <taxon>Eukaryota</taxon>
        <taxon>Metazoa</taxon>
        <taxon>Ecdysozoa</taxon>
        <taxon>Arthropoda</taxon>
        <taxon>Hexapoda</taxon>
        <taxon>Insecta</taxon>
        <taxon>Pterygota</taxon>
        <taxon>Neoptera</taxon>
        <taxon>Endopterygota</taxon>
        <taxon>Diptera</taxon>
        <taxon>Nematocera</taxon>
        <taxon>Culicoidea</taxon>
        <taxon>Culicidae</taxon>
        <taxon>Anophelinae</taxon>
        <taxon>Anopheles</taxon>
        <taxon>Anopheles maculatus group</taxon>
    </lineage>
</organism>
<feature type="compositionally biased region" description="Polar residues" evidence="6">
    <location>
        <begin position="208"/>
        <end position="220"/>
    </location>
</feature>
<evidence type="ECO:0000256" key="6">
    <source>
        <dbReference type="SAM" id="MobiDB-lite"/>
    </source>
</evidence>
<evidence type="ECO:0000256" key="3">
    <source>
        <dbReference type="ARBA" id="ARBA00022771"/>
    </source>
</evidence>
<accession>A0A182SBH5</accession>
<feature type="domain" description="UBZ4-type" evidence="7">
    <location>
        <begin position="161"/>
        <end position="184"/>
    </location>
</feature>
<dbReference type="VEuPathDB" id="VectorBase:AMAM003451"/>
<evidence type="ECO:0000256" key="2">
    <source>
        <dbReference type="ARBA" id="ARBA00022763"/>
    </source>
</evidence>
<keyword evidence="1" id="KW-0479">Metal-binding</keyword>
<reference evidence="9" key="1">
    <citation type="submission" date="2013-09" db="EMBL/GenBank/DDBJ databases">
        <title>The Genome Sequence of Anopheles maculatus species B.</title>
        <authorList>
            <consortium name="The Broad Institute Genomics Platform"/>
            <person name="Neafsey D.E."/>
            <person name="Besansky N."/>
            <person name="Howell P."/>
            <person name="Walton C."/>
            <person name="Young S.K."/>
            <person name="Zeng Q."/>
            <person name="Gargeya S."/>
            <person name="Fitzgerald M."/>
            <person name="Haas B."/>
            <person name="Abouelleil A."/>
            <person name="Allen A.W."/>
            <person name="Alvarado L."/>
            <person name="Arachchi H.M."/>
            <person name="Berlin A.M."/>
            <person name="Chapman S.B."/>
            <person name="Gainer-Dewar J."/>
            <person name="Goldberg J."/>
            <person name="Griggs A."/>
            <person name="Gujja S."/>
            <person name="Hansen M."/>
            <person name="Howarth C."/>
            <person name="Imamovic A."/>
            <person name="Ireland A."/>
            <person name="Larimer J."/>
            <person name="McCowan C."/>
            <person name="Murphy C."/>
            <person name="Pearson M."/>
            <person name="Poon T.W."/>
            <person name="Priest M."/>
            <person name="Roberts A."/>
            <person name="Saif S."/>
            <person name="Shea T."/>
            <person name="Sisk P."/>
            <person name="Sykes S."/>
            <person name="Wortman J."/>
            <person name="Nusbaum C."/>
            <person name="Birren B."/>
        </authorList>
    </citation>
    <scope>NUCLEOTIDE SEQUENCE [LARGE SCALE GENOMIC DNA]</scope>
    <source>
        <strain evidence="9">maculatus3</strain>
    </source>
</reference>
<evidence type="ECO:0000313" key="9">
    <source>
        <dbReference type="Proteomes" id="UP000075901"/>
    </source>
</evidence>